<gene>
    <name evidence="1" type="ORF">PC117_g9393</name>
</gene>
<evidence type="ECO:0008006" key="3">
    <source>
        <dbReference type="Google" id="ProtNLM"/>
    </source>
</evidence>
<dbReference type="EMBL" id="RCMK01000214">
    <property type="protein sequence ID" value="KAG2943638.1"/>
    <property type="molecule type" value="Genomic_DNA"/>
</dbReference>
<sequence>MRRSLEAEASLRVFAKAKLPLDALGRVFSFAWTLHHALANDLAHVVTVLLATRDSPCSPGLADSVATSGRLHMLQLLHRFQAEGFSPDAMDGAACGGHLDVVHFLHSNRSEGCTKRAMDGALDAHHFDVVRFLIQHRPEKWSGRATRWAAENEDLQAIRVILKRNRDTPTAEAKVVAYKLKQKQMLRVLYEEGTDARPSYTLVHACADRDLEMVKYFTARGEGFVKSAMSEAIAAGALGIVKHLHENVSQRYTEASRVVPMQEAALKGQLKVLQYLNEHAPELSCTTKAMDDAAAGGYLDIIKYLHESREEGGCKRDPRADSKLLQRKSR</sequence>
<accession>A0A8T1DRQ7</accession>
<reference evidence="1" key="1">
    <citation type="submission" date="2018-10" db="EMBL/GenBank/DDBJ databases">
        <title>Effector identification in a new, highly contiguous assembly of the strawberry crown rot pathogen Phytophthora cactorum.</title>
        <authorList>
            <person name="Armitage A.D."/>
            <person name="Nellist C.F."/>
            <person name="Bates H."/>
            <person name="Vickerstaff R.J."/>
            <person name="Harrison R.J."/>
        </authorList>
    </citation>
    <scope>NUCLEOTIDE SEQUENCE</scope>
    <source>
        <strain evidence="1">4040</strain>
    </source>
</reference>
<evidence type="ECO:0000313" key="2">
    <source>
        <dbReference type="Proteomes" id="UP000736787"/>
    </source>
</evidence>
<proteinExistence type="predicted"/>
<protein>
    <recommendedName>
        <fullName evidence="3">Ankyrin repeat-containing domain</fullName>
    </recommendedName>
</protein>
<organism evidence="1 2">
    <name type="scientific">Phytophthora cactorum</name>
    <dbReference type="NCBI Taxonomy" id="29920"/>
    <lineage>
        <taxon>Eukaryota</taxon>
        <taxon>Sar</taxon>
        <taxon>Stramenopiles</taxon>
        <taxon>Oomycota</taxon>
        <taxon>Peronosporomycetes</taxon>
        <taxon>Peronosporales</taxon>
        <taxon>Peronosporaceae</taxon>
        <taxon>Phytophthora</taxon>
    </lineage>
</organism>
<dbReference type="SUPFAM" id="SSF48403">
    <property type="entry name" value="Ankyrin repeat"/>
    <property type="match status" value="1"/>
</dbReference>
<name>A0A8T1DRQ7_9STRA</name>
<dbReference type="PANTHER" id="PTHR46586:SF3">
    <property type="entry name" value="ANKYRIN REPEAT-CONTAINING PROTEIN"/>
    <property type="match status" value="1"/>
</dbReference>
<dbReference type="InterPro" id="IPR036770">
    <property type="entry name" value="Ankyrin_rpt-contain_sf"/>
</dbReference>
<dbReference type="AlphaFoldDB" id="A0A8T1DRQ7"/>
<dbReference type="Proteomes" id="UP000736787">
    <property type="component" value="Unassembled WGS sequence"/>
</dbReference>
<dbReference type="VEuPathDB" id="FungiDB:PC110_g17661"/>
<comment type="caution">
    <text evidence="1">The sequence shown here is derived from an EMBL/GenBank/DDBJ whole genome shotgun (WGS) entry which is preliminary data.</text>
</comment>
<evidence type="ECO:0000313" key="1">
    <source>
        <dbReference type="EMBL" id="KAG2943638.1"/>
    </source>
</evidence>
<dbReference type="PANTHER" id="PTHR46586">
    <property type="entry name" value="ANKYRIN REPEAT-CONTAINING PROTEIN"/>
    <property type="match status" value="1"/>
</dbReference>
<dbReference type="InterPro" id="IPR052050">
    <property type="entry name" value="SecEffector_AnkRepeat"/>
</dbReference>
<dbReference type="Gene3D" id="1.25.40.20">
    <property type="entry name" value="Ankyrin repeat-containing domain"/>
    <property type="match status" value="2"/>
</dbReference>